<evidence type="ECO:0000313" key="1">
    <source>
        <dbReference type="EMBL" id="SDP61721.1"/>
    </source>
</evidence>
<sequence>MSARDWAIDKLTEEREHRLDRTPWAITKVGDSGFTVERHRMPDAHVYCPDGITGLFTVADLKQSLREFPEARFIVVFRRGAANDVYPFAEQRGVAVGRLGELSSALEHSTDISKFVARERSYVAKRLNTNPAVRDWSRVGEDAYQITRTRVTPEILTVATFDTYEATADQLLSILDRYDDLGLDAIIATNPSTGGFAEAAVDVARNAGVRLMLMNEFVAELSRSWKG</sequence>
<protein>
    <submittedName>
        <fullName evidence="1">Uncharacterized protein</fullName>
    </submittedName>
</protein>
<gene>
    <name evidence="1" type="ORF">SAMN04489867_3155</name>
</gene>
<accession>A0A1H0U6D1</accession>
<dbReference type="AlphaFoldDB" id="A0A1H0U6D1"/>
<organism evidence="1 2">
    <name type="scientific">Pedococcus dokdonensis</name>
    <dbReference type="NCBI Taxonomy" id="443156"/>
    <lineage>
        <taxon>Bacteria</taxon>
        <taxon>Bacillati</taxon>
        <taxon>Actinomycetota</taxon>
        <taxon>Actinomycetes</taxon>
        <taxon>Micrococcales</taxon>
        <taxon>Intrasporangiaceae</taxon>
        <taxon>Pedococcus</taxon>
    </lineage>
</organism>
<proteinExistence type="predicted"/>
<dbReference type="EMBL" id="LT629711">
    <property type="protein sequence ID" value="SDP61721.1"/>
    <property type="molecule type" value="Genomic_DNA"/>
</dbReference>
<keyword evidence="2" id="KW-1185">Reference proteome</keyword>
<name>A0A1H0U6D1_9MICO</name>
<dbReference type="Proteomes" id="UP000199077">
    <property type="component" value="Chromosome I"/>
</dbReference>
<dbReference type="RefSeq" id="WP_091787548.1">
    <property type="nucleotide sequence ID" value="NZ_LT629711.1"/>
</dbReference>
<evidence type="ECO:0000313" key="2">
    <source>
        <dbReference type="Proteomes" id="UP000199077"/>
    </source>
</evidence>
<reference evidence="2" key="1">
    <citation type="submission" date="2016-10" db="EMBL/GenBank/DDBJ databases">
        <authorList>
            <person name="Varghese N."/>
            <person name="Submissions S."/>
        </authorList>
    </citation>
    <scope>NUCLEOTIDE SEQUENCE [LARGE SCALE GENOMIC DNA]</scope>
    <source>
        <strain evidence="2">DSM 22329</strain>
    </source>
</reference>
<dbReference type="OrthoDB" id="5183839at2"/>